<evidence type="ECO:0000313" key="25">
    <source>
        <dbReference type="EMBL" id="AGC71707.1"/>
    </source>
</evidence>
<dbReference type="PIRSF" id="PIRSF039102">
    <property type="entry name" value="Ddl/VanB"/>
    <property type="match status" value="1"/>
</dbReference>
<comment type="cofactor">
    <cofactor evidence="22">
        <name>Mg(2+)</name>
        <dbReference type="ChEBI" id="CHEBI:18420"/>
    </cofactor>
    <cofactor evidence="22">
        <name>Mn(2+)</name>
        <dbReference type="ChEBI" id="CHEBI:29035"/>
    </cofactor>
    <text evidence="22">Binds 2 magnesium or manganese ions per subunit.</text>
</comment>
<evidence type="ECO:0000256" key="18">
    <source>
        <dbReference type="ARBA" id="ARBA00060592"/>
    </source>
</evidence>
<protein>
    <recommendedName>
        <fullName evidence="6 19">D-alanine--D-alanine ligase</fullName>
        <ecNumber evidence="6 19">6.3.2.4</ecNumber>
    </recommendedName>
    <alternativeName>
        <fullName evidence="19">D-Ala-D-Ala ligase</fullName>
    </alternativeName>
    <alternativeName>
        <fullName evidence="19">D-alanylalanine synthetase</fullName>
    </alternativeName>
</protein>
<evidence type="ECO:0000256" key="15">
    <source>
        <dbReference type="ARBA" id="ARBA00023211"/>
    </source>
</evidence>
<dbReference type="InterPro" id="IPR000291">
    <property type="entry name" value="D-Ala_lig_Van_CS"/>
</dbReference>
<dbReference type="HAMAP" id="MF_00047">
    <property type="entry name" value="Dala_Dala_lig"/>
    <property type="match status" value="1"/>
</dbReference>
<dbReference type="NCBIfam" id="TIGR01205">
    <property type="entry name" value="D_ala_D_alaTIGR"/>
    <property type="match status" value="1"/>
</dbReference>
<dbReference type="PANTHER" id="PTHR23132:SF25">
    <property type="entry name" value="D-ALANINE--D-ALANINE LIGASE A"/>
    <property type="match status" value="1"/>
</dbReference>
<dbReference type="Gene3D" id="3.30.470.20">
    <property type="entry name" value="ATP-grasp fold, B domain"/>
    <property type="match status" value="1"/>
</dbReference>
<dbReference type="GO" id="GO:0005524">
    <property type="term" value="F:ATP binding"/>
    <property type="evidence" value="ECO:0007669"/>
    <property type="project" value="UniProtKB-UniRule"/>
</dbReference>
<feature type="binding site" evidence="22">
    <location>
        <position position="305"/>
    </location>
    <ligand>
        <name>Mg(2+)</name>
        <dbReference type="ChEBI" id="CHEBI:18420"/>
        <label>1</label>
    </ligand>
</feature>
<evidence type="ECO:0000256" key="5">
    <source>
        <dbReference type="ARBA" id="ARBA00010871"/>
    </source>
</evidence>
<dbReference type="PROSITE" id="PS00844">
    <property type="entry name" value="DALA_DALA_LIGASE_2"/>
    <property type="match status" value="1"/>
</dbReference>
<dbReference type="Gene3D" id="3.30.1490.20">
    <property type="entry name" value="ATP-grasp fold, A domain"/>
    <property type="match status" value="1"/>
</dbReference>
<comment type="function">
    <text evidence="2 19">Cell wall formation.</text>
</comment>
<evidence type="ECO:0000256" key="11">
    <source>
        <dbReference type="ARBA" id="ARBA00022840"/>
    </source>
</evidence>
<dbReference type="GO" id="GO:0009252">
    <property type="term" value="P:peptidoglycan biosynthetic process"/>
    <property type="evidence" value="ECO:0007669"/>
    <property type="project" value="UniProtKB-UniRule"/>
</dbReference>
<evidence type="ECO:0000256" key="2">
    <source>
        <dbReference type="ARBA" id="ARBA00003921"/>
    </source>
</evidence>
<evidence type="ECO:0000256" key="13">
    <source>
        <dbReference type="ARBA" id="ARBA00022960"/>
    </source>
</evidence>
<dbReference type="Pfam" id="PF07478">
    <property type="entry name" value="Dala_Dala_lig_C"/>
    <property type="match status" value="1"/>
</dbReference>
<reference evidence="25" key="1">
    <citation type="submission" date="2012-09" db="EMBL/GenBank/DDBJ databases">
        <title>Metagenomic Characterization of a Microbial Community in Wastewater Detects High Levels of Antibiotic Resistance.</title>
        <authorList>
            <person name="Abrams M."/>
            <person name="Caldwell A."/>
            <person name="Vandaei E."/>
            <person name="Lee W."/>
            <person name="Perrott J."/>
            <person name="Khan S.Y."/>
            <person name="Ta J."/>
            <person name="Romero D."/>
            <person name="Nguyen V."/>
            <person name="Pourmand N."/>
            <person name="Ouverney C.C."/>
        </authorList>
    </citation>
    <scope>NUCLEOTIDE SEQUENCE</scope>
</reference>
<dbReference type="EMBL" id="JX649880">
    <property type="protein sequence ID" value="AGC71707.1"/>
    <property type="molecule type" value="Genomic_DNA"/>
</dbReference>
<feature type="active site" evidence="20">
    <location>
        <position position="14"/>
    </location>
</feature>
<feature type="binding site" evidence="21">
    <location>
        <begin position="304"/>
        <end position="305"/>
    </location>
    <ligand>
        <name>ATP</name>
        <dbReference type="ChEBI" id="CHEBI:30616"/>
    </ligand>
</feature>
<feature type="binding site" evidence="21">
    <location>
        <begin position="171"/>
        <end position="173"/>
    </location>
    <ligand>
        <name>ATP</name>
        <dbReference type="ChEBI" id="CHEBI:30616"/>
    </ligand>
</feature>
<dbReference type="SUPFAM" id="SSF52440">
    <property type="entry name" value="PreATP-grasp domain"/>
    <property type="match status" value="1"/>
</dbReference>
<keyword evidence="7 19" id="KW-0963">Cytoplasm</keyword>
<dbReference type="InterPro" id="IPR011095">
    <property type="entry name" value="Dala_Dala_lig_C"/>
</dbReference>
<keyword evidence="8 19" id="KW-0436">Ligase</keyword>
<evidence type="ECO:0000256" key="10">
    <source>
        <dbReference type="ARBA" id="ARBA00022741"/>
    </source>
</evidence>
<dbReference type="InterPro" id="IPR013815">
    <property type="entry name" value="ATP_grasp_subdomain_1"/>
</dbReference>
<keyword evidence="15 22" id="KW-0464">Manganese</keyword>
<feature type="binding site" evidence="21">
    <location>
        <begin position="179"/>
        <end position="180"/>
    </location>
    <ligand>
        <name>ATP</name>
        <dbReference type="ChEBI" id="CHEBI:30616"/>
    </ligand>
</feature>
<dbReference type="InterPro" id="IPR011761">
    <property type="entry name" value="ATP-grasp"/>
</dbReference>
<keyword evidence="11 23" id="KW-0067">ATP-binding</keyword>
<name>L7VRR7_9BACT</name>
<organism evidence="25">
    <name type="scientific">uncultured bacterium A1Q1_fos_300</name>
    <dbReference type="NCBI Taxonomy" id="1256571"/>
    <lineage>
        <taxon>Bacteria</taxon>
        <taxon>environmental samples</taxon>
    </lineage>
</organism>
<dbReference type="InterPro" id="IPR011127">
    <property type="entry name" value="Dala_Dala_lig_N"/>
</dbReference>
<evidence type="ECO:0000256" key="16">
    <source>
        <dbReference type="ARBA" id="ARBA00023316"/>
    </source>
</evidence>
<feature type="binding site" evidence="22">
    <location>
        <position position="291"/>
    </location>
    <ligand>
        <name>Mg(2+)</name>
        <dbReference type="ChEBI" id="CHEBI:18420"/>
        <label>1</label>
    </ligand>
</feature>
<evidence type="ECO:0000256" key="17">
    <source>
        <dbReference type="ARBA" id="ARBA00047614"/>
    </source>
</evidence>
<dbReference type="GO" id="GO:0071555">
    <property type="term" value="P:cell wall organization"/>
    <property type="evidence" value="ECO:0007669"/>
    <property type="project" value="UniProtKB-KW"/>
</dbReference>
<feature type="binding site" evidence="22">
    <location>
        <position position="305"/>
    </location>
    <ligand>
        <name>Mg(2+)</name>
        <dbReference type="ChEBI" id="CHEBI:18420"/>
        <label>2</label>
    </ligand>
</feature>
<dbReference type="NCBIfam" id="NF002528">
    <property type="entry name" value="PRK01966.1-4"/>
    <property type="match status" value="1"/>
</dbReference>
<comment type="subcellular location">
    <subcellularLocation>
        <location evidence="3 19">Cytoplasm</location>
    </subcellularLocation>
</comment>
<evidence type="ECO:0000256" key="6">
    <source>
        <dbReference type="ARBA" id="ARBA00012216"/>
    </source>
</evidence>
<evidence type="ECO:0000256" key="12">
    <source>
        <dbReference type="ARBA" id="ARBA00022842"/>
    </source>
</evidence>
<keyword evidence="9 22" id="KW-0479">Metal-binding</keyword>
<dbReference type="InterPro" id="IPR005905">
    <property type="entry name" value="D_ala_D_ala"/>
</dbReference>
<feature type="binding site" evidence="21">
    <location>
        <position position="127"/>
    </location>
    <ligand>
        <name>ATP</name>
        <dbReference type="ChEBI" id="CHEBI:30616"/>
    </ligand>
</feature>
<evidence type="ECO:0000256" key="8">
    <source>
        <dbReference type="ARBA" id="ARBA00022598"/>
    </source>
</evidence>
<dbReference type="PROSITE" id="PS00843">
    <property type="entry name" value="DALA_DALA_LIGASE_1"/>
    <property type="match status" value="1"/>
</dbReference>
<keyword evidence="13 19" id="KW-0133">Cell shape</keyword>
<evidence type="ECO:0000256" key="19">
    <source>
        <dbReference type="HAMAP-Rule" id="MF_00047"/>
    </source>
</evidence>
<evidence type="ECO:0000259" key="24">
    <source>
        <dbReference type="PROSITE" id="PS50975"/>
    </source>
</evidence>
<dbReference type="FunFam" id="3.30.1490.20:FF:000007">
    <property type="entry name" value="D-alanine--D-alanine ligase"/>
    <property type="match status" value="1"/>
</dbReference>
<comment type="pathway">
    <text evidence="4 19">Cell wall biogenesis; peptidoglycan biosynthesis.</text>
</comment>
<evidence type="ECO:0000256" key="4">
    <source>
        <dbReference type="ARBA" id="ARBA00004752"/>
    </source>
</evidence>
<dbReference type="EC" id="6.3.2.4" evidence="6 19"/>
<evidence type="ECO:0000256" key="22">
    <source>
        <dbReference type="PIRSR" id="PIRSR039102-3"/>
    </source>
</evidence>
<evidence type="ECO:0000256" key="1">
    <source>
        <dbReference type="ARBA" id="ARBA00001936"/>
    </source>
</evidence>
<evidence type="ECO:0000256" key="21">
    <source>
        <dbReference type="PIRSR" id="PIRSR039102-2"/>
    </source>
</evidence>
<keyword evidence="14 19" id="KW-0573">Peptidoglycan synthesis</keyword>
<dbReference type="GO" id="GO:0005829">
    <property type="term" value="C:cytosol"/>
    <property type="evidence" value="ECO:0007669"/>
    <property type="project" value="TreeGrafter"/>
</dbReference>
<dbReference type="GO" id="GO:0046872">
    <property type="term" value="F:metal ion binding"/>
    <property type="evidence" value="ECO:0007669"/>
    <property type="project" value="UniProtKB-KW"/>
</dbReference>
<feature type="active site" evidence="20">
    <location>
        <position position="179"/>
    </location>
</feature>
<comment type="cofactor">
    <cofactor evidence="1">
        <name>Mn(2+)</name>
        <dbReference type="ChEBI" id="CHEBI:29035"/>
    </cofactor>
</comment>
<comment type="catalytic activity">
    <reaction evidence="17 19">
        <text>2 D-alanine + ATP = D-alanyl-D-alanine + ADP + phosphate + H(+)</text>
        <dbReference type="Rhea" id="RHEA:11224"/>
        <dbReference type="ChEBI" id="CHEBI:15378"/>
        <dbReference type="ChEBI" id="CHEBI:30616"/>
        <dbReference type="ChEBI" id="CHEBI:43474"/>
        <dbReference type="ChEBI" id="CHEBI:57416"/>
        <dbReference type="ChEBI" id="CHEBI:57822"/>
        <dbReference type="ChEBI" id="CHEBI:456216"/>
        <dbReference type="EC" id="6.3.2.4"/>
    </reaction>
</comment>
<evidence type="ECO:0000256" key="14">
    <source>
        <dbReference type="ARBA" id="ARBA00022984"/>
    </source>
</evidence>
<keyword evidence="16 19" id="KW-0961">Cell wall biogenesis/degradation</keyword>
<evidence type="ECO:0000256" key="3">
    <source>
        <dbReference type="ARBA" id="ARBA00004496"/>
    </source>
</evidence>
<dbReference type="AlphaFoldDB" id="L7VRR7"/>
<evidence type="ECO:0000256" key="23">
    <source>
        <dbReference type="PROSITE-ProRule" id="PRU00409"/>
    </source>
</evidence>
<feature type="binding site" evidence="22">
    <location>
        <position position="307"/>
    </location>
    <ligand>
        <name>Mg(2+)</name>
        <dbReference type="ChEBI" id="CHEBI:18420"/>
        <label>2</label>
    </ligand>
</feature>
<dbReference type="PANTHER" id="PTHR23132">
    <property type="entry name" value="D-ALANINE--D-ALANINE LIGASE"/>
    <property type="match status" value="1"/>
</dbReference>
<dbReference type="Gene3D" id="3.40.50.20">
    <property type="match status" value="1"/>
</dbReference>
<dbReference type="SUPFAM" id="SSF56059">
    <property type="entry name" value="Glutathione synthetase ATP-binding domain-like"/>
    <property type="match status" value="1"/>
</dbReference>
<comment type="pathway">
    <text evidence="18">Glycan biosynthesis.</text>
</comment>
<accession>L7VRR7</accession>
<gene>
    <name evidence="19" type="primary">ddl</name>
</gene>
<evidence type="ECO:0000256" key="20">
    <source>
        <dbReference type="PIRSR" id="PIRSR039102-1"/>
    </source>
</evidence>
<feature type="active site" evidence="20">
    <location>
        <position position="316"/>
    </location>
</feature>
<sequence>MKTVALIYGGESGEHDVSCVSAGYLEQTIAAAGFTAVAVYISRKGEWHRQPRVATLAAENVQNPSSLLQKNGRVVLTSATEETAIDFAFPIVHGTAGEDGSLQGFFEVLGLAYAGSGVATSAVCMDKALMRALFAVNQIPQVEYFVIADAESADSEKIHARIESSFGYPVFIKPCNMGSSVGVHKVSGRDALAKAIEDAARFDDHLLCEQGLPVRELEIAIAGNFPDYLISGVGEIKVNHDFYSYEAKYLDPNGADLFLEAPIEPALREEIQRLAKAAYAAVRGEGFARVDFFLHKETGALYLNEINTLPGFTPISMFPQLFRAAGVDGPEITRKIIEWGKARCDRLKRLRAASRA</sequence>
<dbReference type="PROSITE" id="PS50975">
    <property type="entry name" value="ATP_GRASP"/>
    <property type="match status" value="1"/>
</dbReference>
<proteinExistence type="inferred from homology"/>
<evidence type="ECO:0000256" key="9">
    <source>
        <dbReference type="ARBA" id="ARBA00022723"/>
    </source>
</evidence>
<keyword evidence="10 21" id="KW-0547">Nucleotide-binding</keyword>
<feature type="binding site" evidence="21">
    <location>
        <begin position="209"/>
        <end position="216"/>
    </location>
    <ligand>
        <name>ATP</name>
        <dbReference type="ChEBI" id="CHEBI:30616"/>
    </ligand>
</feature>
<dbReference type="GO" id="GO:0008716">
    <property type="term" value="F:D-alanine-D-alanine ligase activity"/>
    <property type="evidence" value="ECO:0007669"/>
    <property type="project" value="UniProtKB-UniRule"/>
</dbReference>
<evidence type="ECO:0000256" key="7">
    <source>
        <dbReference type="ARBA" id="ARBA00022490"/>
    </source>
</evidence>
<keyword evidence="12 22" id="KW-0460">Magnesium</keyword>
<dbReference type="GO" id="GO:0008360">
    <property type="term" value="P:regulation of cell shape"/>
    <property type="evidence" value="ECO:0007669"/>
    <property type="project" value="UniProtKB-KW"/>
</dbReference>
<dbReference type="Pfam" id="PF01820">
    <property type="entry name" value="Dala_Dala_lig_N"/>
    <property type="match status" value="1"/>
</dbReference>
<dbReference type="UniPathway" id="UPA00219"/>
<dbReference type="InterPro" id="IPR016185">
    <property type="entry name" value="PreATP-grasp_dom_sf"/>
</dbReference>
<feature type="domain" description="ATP-grasp" evidence="24">
    <location>
        <begin position="131"/>
        <end position="338"/>
    </location>
</feature>
<comment type="similarity">
    <text evidence="5 19">Belongs to the D-alanine--D-alanine ligase family.</text>
</comment>